<keyword evidence="3" id="KW-0862">Zinc</keyword>
<evidence type="ECO:0000313" key="6">
    <source>
        <dbReference type="EMBL" id="RLK08503.1"/>
    </source>
</evidence>
<keyword evidence="7" id="KW-1185">Reference proteome</keyword>
<keyword evidence="4" id="KW-0456">Lyase</keyword>
<evidence type="ECO:0000256" key="2">
    <source>
        <dbReference type="ARBA" id="ARBA00022723"/>
    </source>
</evidence>
<dbReference type="SUPFAM" id="SSF51316">
    <property type="entry name" value="Mss4-like"/>
    <property type="match status" value="1"/>
</dbReference>
<comment type="caution">
    <text evidence="6">The sequence shown here is derived from an EMBL/GenBank/DDBJ whole genome shotgun (WGS) entry which is preliminary data.</text>
</comment>
<evidence type="ECO:0000256" key="1">
    <source>
        <dbReference type="ARBA" id="ARBA00005495"/>
    </source>
</evidence>
<feature type="domain" description="CENP-V/GFA" evidence="5">
    <location>
        <begin position="15"/>
        <end position="118"/>
    </location>
</feature>
<evidence type="ECO:0000259" key="5">
    <source>
        <dbReference type="PROSITE" id="PS51891"/>
    </source>
</evidence>
<dbReference type="EMBL" id="RCCT01000002">
    <property type="protein sequence ID" value="RLK08503.1"/>
    <property type="molecule type" value="Genomic_DNA"/>
</dbReference>
<comment type="similarity">
    <text evidence="1">Belongs to the Gfa family.</text>
</comment>
<dbReference type="InterPro" id="IPR011057">
    <property type="entry name" value="Mss4-like_sf"/>
</dbReference>
<dbReference type="PROSITE" id="PS51891">
    <property type="entry name" value="CENP_V_GFA"/>
    <property type="match status" value="1"/>
</dbReference>
<evidence type="ECO:0000256" key="3">
    <source>
        <dbReference type="ARBA" id="ARBA00022833"/>
    </source>
</evidence>
<gene>
    <name evidence="6" type="ORF">CLV75_2181</name>
</gene>
<keyword evidence="2" id="KW-0479">Metal-binding</keyword>
<reference evidence="6 7" key="1">
    <citation type="submission" date="2018-10" db="EMBL/GenBank/DDBJ databases">
        <title>Genomic Encyclopedia of Archaeal and Bacterial Type Strains, Phase II (KMG-II): from individual species to whole genera.</title>
        <authorList>
            <person name="Goeker M."/>
        </authorList>
    </citation>
    <scope>NUCLEOTIDE SEQUENCE [LARGE SCALE GENOMIC DNA]</scope>
    <source>
        <strain evidence="6 7">DSM 29317</strain>
    </source>
</reference>
<dbReference type="PANTHER" id="PTHR33337">
    <property type="entry name" value="GFA DOMAIN-CONTAINING PROTEIN"/>
    <property type="match status" value="1"/>
</dbReference>
<accession>A0A497ZN37</accession>
<dbReference type="Pfam" id="PF04828">
    <property type="entry name" value="GFA"/>
    <property type="match status" value="1"/>
</dbReference>
<dbReference type="Gene3D" id="3.90.1590.10">
    <property type="entry name" value="glutathione-dependent formaldehyde- activating enzyme (gfa)"/>
    <property type="match status" value="1"/>
</dbReference>
<organism evidence="6 7">
    <name type="scientific">Ruegeria conchae</name>
    <dbReference type="NCBI Taxonomy" id="981384"/>
    <lineage>
        <taxon>Bacteria</taxon>
        <taxon>Pseudomonadati</taxon>
        <taxon>Pseudomonadota</taxon>
        <taxon>Alphaproteobacteria</taxon>
        <taxon>Rhodobacterales</taxon>
        <taxon>Roseobacteraceae</taxon>
        <taxon>Ruegeria</taxon>
    </lineage>
</organism>
<dbReference type="PANTHER" id="PTHR33337:SF40">
    <property type="entry name" value="CENP-V_GFA DOMAIN-CONTAINING PROTEIN-RELATED"/>
    <property type="match status" value="1"/>
</dbReference>
<dbReference type="RefSeq" id="WP_259462651.1">
    <property type="nucleotide sequence ID" value="NZ_RCCT01000002.1"/>
</dbReference>
<dbReference type="InterPro" id="IPR006913">
    <property type="entry name" value="CENP-V/GFA"/>
</dbReference>
<name>A0A497ZN37_9RHOB</name>
<evidence type="ECO:0000256" key="4">
    <source>
        <dbReference type="ARBA" id="ARBA00023239"/>
    </source>
</evidence>
<evidence type="ECO:0000313" key="7">
    <source>
        <dbReference type="Proteomes" id="UP000271700"/>
    </source>
</evidence>
<dbReference type="GO" id="GO:0016846">
    <property type="term" value="F:carbon-sulfur lyase activity"/>
    <property type="evidence" value="ECO:0007669"/>
    <property type="project" value="InterPro"/>
</dbReference>
<protein>
    <recommendedName>
        <fullName evidence="5">CENP-V/GFA domain-containing protein</fullName>
    </recommendedName>
</protein>
<dbReference type="AlphaFoldDB" id="A0A497ZN37"/>
<dbReference type="GO" id="GO:0046872">
    <property type="term" value="F:metal ion binding"/>
    <property type="evidence" value="ECO:0007669"/>
    <property type="project" value="UniProtKB-KW"/>
</dbReference>
<proteinExistence type="inferred from homology"/>
<dbReference type="STRING" id="981384.GCA_000192475_00991"/>
<sequence length="157" mass="17667">MESELRTMSIPEPPFEGACLCGAVRVRVTASPLLTVACHCRDCQKFSASAFSLTTMFPSDSFSYDGELVLGGLRSVERAHYFCKSCLNFIYSQLKGAPERVNLRTSILDQAASFEPFLEVMTEAKMPWVDVPAVRSYSRFPETPEELQSLMRDYSKR</sequence>
<dbReference type="Proteomes" id="UP000271700">
    <property type="component" value="Unassembled WGS sequence"/>
</dbReference>